<gene>
    <name evidence="13" type="ORF">AKJ09_07825</name>
</gene>
<dbReference type="SUPFAM" id="SSF52402">
    <property type="entry name" value="Adenine nucleotide alpha hydrolases-like"/>
    <property type="match status" value="1"/>
</dbReference>
<dbReference type="Proteomes" id="UP000064967">
    <property type="component" value="Chromosome"/>
</dbReference>
<evidence type="ECO:0000256" key="1">
    <source>
        <dbReference type="ARBA" id="ARBA00005187"/>
    </source>
</evidence>
<dbReference type="Pfam" id="PF13537">
    <property type="entry name" value="GATase_7"/>
    <property type="match status" value="1"/>
</dbReference>
<evidence type="ECO:0000256" key="10">
    <source>
        <dbReference type="PIRSR" id="PIRSR001589-3"/>
    </source>
</evidence>
<dbReference type="EC" id="6.3.5.4" evidence="3"/>
<dbReference type="Gene3D" id="3.60.20.10">
    <property type="entry name" value="Glutamine Phosphoribosylpyrophosphate, subunit 1, domain 1"/>
    <property type="match status" value="1"/>
</dbReference>
<dbReference type="InterPro" id="IPR006426">
    <property type="entry name" value="Asn_synth_AEB"/>
</dbReference>
<dbReference type="InterPro" id="IPR033738">
    <property type="entry name" value="AsnB_N"/>
</dbReference>
<feature type="active site" description="For GATase activity" evidence="8">
    <location>
        <position position="2"/>
    </location>
</feature>
<keyword evidence="4 9" id="KW-0547">Nucleotide-binding</keyword>
<comment type="pathway">
    <text evidence="1">Amino-acid biosynthesis; L-asparagine biosynthesis; L-asparagine from L-aspartate (L-Gln route): step 1/1.</text>
</comment>
<evidence type="ECO:0000256" key="2">
    <source>
        <dbReference type="ARBA" id="ARBA00005752"/>
    </source>
</evidence>
<dbReference type="InterPro" id="IPR001962">
    <property type="entry name" value="Asn_synthase"/>
</dbReference>
<keyword evidence="8" id="KW-0061">Asparagine biosynthesis</keyword>
<comment type="catalytic activity">
    <reaction evidence="7">
        <text>L-aspartate + L-glutamine + ATP + H2O = L-asparagine + L-glutamate + AMP + diphosphate + H(+)</text>
        <dbReference type="Rhea" id="RHEA:12228"/>
        <dbReference type="ChEBI" id="CHEBI:15377"/>
        <dbReference type="ChEBI" id="CHEBI:15378"/>
        <dbReference type="ChEBI" id="CHEBI:29985"/>
        <dbReference type="ChEBI" id="CHEBI:29991"/>
        <dbReference type="ChEBI" id="CHEBI:30616"/>
        <dbReference type="ChEBI" id="CHEBI:33019"/>
        <dbReference type="ChEBI" id="CHEBI:58048"/>
        <dbReference type="ChEBI" id="CHEBI:58359"/>
        <dbReference type="ChEBI" id="CHEBI:456215"/>
        <dbReference type="EC" id="6.3.5.4"/>
    </reaction>
</comment>
<dbReference type="InterPro" id="IPR051786">
    <property type="entry name" value="ASN_synthetase/amidase"/>
</dbReference>
<evidence type="ECO:0000256" key="5">
    <source>
        <dbReference type="ARBA" id="ARBA00022840"/>
    </source>
</evidence>
<keyword evidence="14" id="KW-1185">Reference proteome</keyword>
<dbReference type="AlphaFoldDB" id="A0A0K1Q664"/>
<dbReference type="PIRSF" id="PIRSF001589">
    <property type="entry name" value="Asn_synthetase_glu-h"/>
    <property type="match status" value="1"/>
</dbReference>
<dbReference type="CDD" id="cd00712">
    <property type="entry name" value="AsnB"/>
    <property type="match status" value="1"/>
</dbReference>
<feature type="region of interest" description="Disordered" evidence="11">
    <location>
        <begin position="631"/>
        <end position="661"/>
    </location>
</feature>
<dbReference type="PANTHER" id="PTHR43284">
    <property type="entry name" value="ASPARAGINE SYNTHETASE (GLUTAMINE-HYDROLYZING)"/>
    <property type="match status" value="1"/>
</dbReference>
<dbReference type="InterPro" id="IPR017932">
    <property type="entry name" value="GATase_2_dom"/>
</dbReference>
<dbReference type="PANTHER" id="PTHR43284:SF1">
    <property type="entry name" value="ASPARAGINE SYNTHETASE"/>
    <property type="match status" value="1"/>
</dbReference>
<evidence type="ECO:0000259" key="12">
    <source>
        <dbReference type="PROSITE" id="PS51278"/>
    </source>
</evidence>
<dbReference type="PATRIC" id="fig|1391654.3.peg.7932"/>
<evidence type="ECO:0000256" key="6">
    <source>
        <dbReference type="ARBA" id="ARBA00022962"/>
    </source>
</evidence>
<evidence type="ECO:0000256" key="11">
    <source>
        <dbReference type="SAM" id="MobiDB-lite"/>
    </source>
</evidence>
<dbReference type="EMBL" id="CP012333">
    <property type="protein sequence ID" value="AKV01162.1"/>
    <property type="molecule type" value="Genomic_DNA"/>
</dbReference>
<evidence type="ECO:0000256" key="3">
    <source>
        <dbReference type="ARBA" id="ARBA00012737"/>
    </source>
</evidence>
<dbReference type="GO" id="GO:0005524">
    <property type="term" value="F:ATP binding"/>
    <property type="evidence" value="ECO:0007669"/>
    <property type="project" value="UniProtKB-KW"/>
</dbReference>
<comment type="similarity">
    <text evidence="2">Belongs to the asparagine synthetase family.</text>
</comment>
<keyword evidence="5 9" id="KW-0067">ATP-binding</keyword>
<dbReference type="OrthoDB" id="9763290at2"/>
<dbReference type="CDD" id="cd01991">
    <property type="entry name" value="Asn_synthase_B_C"/>
    <property type="match status" value="1"/>
</dbReference>
<feature type="compositionally biased region" description="Low complexity" evidence="11">
    <location>
        <begin position="643"/>
        <end position="655"/>
    </location>
</feature>
<feature type="binding site" evidence="9">
    <location>
        <position position="291"/>
    </location>
    <ligand>
        <name>ATP</name>
        <dbReference type="ChEBI" id="CHEBI:30616"/>
    </ligand>
</feature>
<dbReference type="GO" id="GO:0006529">
    <property type="term" value="P:asparagine biosynthetic process"/>
    <property type="evidence" value="ECO:0007669"/>
    <property type="project" value="UniProtKB-KW"/>
</dbReference>
<keyword evidence="8" id="KW-0028">Amino-acid biosynthesis</keyword>
<dbReference type="Gene3D" id="3.40.50.620">
    <property type="entry name" value="HUPs"/>
    <property type="match status" value="1"/>
</dbReference>
<evidence type="ECO:0000313" key="13">
    <source>
        <dbReference type="EMBL" id="AKV01162.1"/>
    </source>
</evidence>
<protein>
    <recommendedName>
        <fullName evidence="3">asparagine synthase (glutamine-hydrolyzing)</fullName>
        <ecNumber evidence="3">6.3.5.4</ecNumber>
    </recommendedName>
</protein>
<name>A0A0K1Q664_9BACT</name>
<reference evidence="13 14" key="1">
    <citation type="submission" date="2015-08" db="EMBL/GenBank/DDBJ databases">
        <authorList>
            <person name="Babu N.S."/>
            <person name="Beckwith C.J."/>
            <person name="Beseler K.G."/>
            <person name="Brison A."/>
            <person name="Carone J.V."/>
            <person name="Caskin T.P."/>
            <person name="Diamond M."/>
            <person name="Durham M.E."/>
            <person name="Foxe J.M."/>
            <person name="Go M."/>
            <person name="Henderson B.A."/>
            <person name="Jones I.B."/>
            <person name="McGettigan J.A."/>
            <person name="Micheletti S.J."/>
            <person name="Nasrallah M.E."/>
            <person name="Ortiz D."/>
            <person name="Piller C.R."/>
            <person name="Privatt S.R."/>
            <person name="Schneider S.L."/>
            <person name="Sharp S."/>
            <person name="Smith T.C."/>
            <person name="Stanton J.D."/>
            <person name="Ullery H.E."/>
            <person name="Wilson R.J."/>
            <person name="Serrano M.G."/>
            <person name="Buck G."/>
            <person name="Lee V."/>
            <person name="Wang Y."/>
            <person name="Carvalho R."/>
            <person name="Voegtly L."/>
            <person name="Shi R."/>
            <person name="Duckworth R."/>
            <person name="Johnson A."/>
            <person name="Loviza R."/>
            <person name="Walstead R."/>
            <person name="Shah Z."/>
            <person name="Kiflezghi M."/>
            <person name="Wade K."/>
            <person name="Ball S.L."/>
            <person name="Bradley K.W."/>
            <person name="Asai D.J."/>
            <person name="Bowman C.A."/>
            <person name="Russell D.A."/>
            <person name="Pope W.H."/>
            <person name="Jacobs-Sera D."/>
            <person name="Hendrix R.W."/>
            <person name="Hatfull G.F."/>
        </authorList>
    </citation>
    <scope>NUCLEOTIDE SEQUENCE [LARGE SCALE GENOMIC DNA]</scope>
    <source>
        <strain evidence="13 14">DSM 27648</strain>
    </source>
</reference>
<accession>A0A0K1Q664</accession>
<proteinExistence type="inferred from homology"/>
<evidence type="ECO:0000256" key="9">
    <source>
        <dbReference type="PIRSR" id="PIRSR001589-2"/>
    </source>
</evidence>
<dbReference type="InterPro" id="IPR014729">
    <property type="entry name" value="Rossmann-like_a/b/a_fold"/>
</dbReference>
<organism evidence="13 14">
    <name type="scientific">Labilithrix luteola</name>
    <dbReference type="NCBI Taxonomy" id="1391654"/>
    <lineage>
        <taxon>Bacteria</taxon>
        <taxon>Pseudomonadati</taxon>
        <taxon>Myxococcota</taxon>
        <taxon>Polyangia</taxon>
        <taxon>Polyangiales</taxon>
        <taxon>Labilitrichaceae</taxon>
        <taxon>Labilithrix</taxon>
    </lineage>
</organism>
<dbReference type="KEGG" id="llu:AKJ09_07825"/>
<dbReference type="RefSeq" id="WP_146652318.1">
    <property type="nucleotide sequence ID" value="NZ_CP012333.1"/>
</dbReference>
<evidence type="ECO:0000256" key="8">
    <source>
        <dbReference type="PIRSR" id="PIRSR001589-1"/>
    </source>
</evidence>
<sequence>MCGIVGLLGETPSVARNVVTGMAGRIVHRGPDGGGVLDHPDATIGMRRLAIVDVAQGHQPMVNEDGSVALVYNGEIYNAPKLREELIRQGVHFRTRSDTEVILRLYERDPESVERDLVGMWAFCIHDRRRRRAVLSRDRFGIKPLFIATNGRHLAFASELQAFDRTYAPLASKFELDRDAAHAMLAWGYVPENATIFRGVERLSPGHRFDLDLTTGTGRTRAYWSLTPSIEAARVRSLDDACDLVESALRRAVHEHLESDVPLATFLSGGIDSSLITAYAAEKTDLRAYTIGFREPRFDESPHAKKTAERIGVPLQVETLDEDQARQDLANALLAYDEPFGDSSSLATYMLCRHVSRDYKVALGGDGGDEVFAGYAKYRMLRARRWIDRVPGLRRLAHETLSRLPSRTDRSTRIGNLLRVASKASRGLARDDAEAYVALTELGTIAQTAKLVRGTTQASRFERLAVERFDAARGSALQRTAAADLFNPLPNDMLTKVDRASMAFSLEARVPFLDHRVVELGVGLPERFTLGTNGKRVLRALHERRFGRELAQRGKWGFGVPVEKWLTTSLASACDRLFERSRLERFGLLEPSELSSATARRAWLERDPILLWHAFALAAWCEAKLGDGPDALREVLGSPPSPRASSPARSSTVRATSEEAT</sequence>
<feature type="site" description="Important for beta-aspartyl-AMP intermediate formation" evidence="10">
    <location>
        <position position="366"/>
    </location>
</feature>
<dbReference type="NCBIfam" id="TIGR01536">
    <property type="entry name" value="asn_synth_AEB"/>
    <property type="match status" value="1"/>
</dbReference>
<dbReference type="GO" id="GO:0005829">
    <property type="term" value="C:cytosol"/>
    <property type="evidence" value="ECO:0007669"/>
    <property type="project" value="TreeGrafter"/>
</dbReference>
<dbReference type="GO" id="GO:0004066">
    <property type="term" value="F:asparagine synthase (glutamine-hydrolyzing) activity"/>
    <property type="evidence" value="ECO:0007669"/>
    <property type="project" value="UniProtKB-EC"/>
</dbReference>
<dbReference type="SUPFAM" id="SSF56235">
    <property type="entry name" value="N-terminal nucleophile aminohydrolases (Ntn hydrolases)"/>
    <property type="match status" value="1"/>
</dbReference>
<keyword evidence="6 8" id="KW-0315">Glutamine amidotransferase</keyword>
<evidence type="ECO:0000256" key="4">
    <source>
        <dbReference type="ARBA" id="ARBA00022741"/>
    </source>
</evidence>
<feature type="domain" description="Glutamine amidotransferase type-2" evidence="12">
    <location>
        <begin position="2"/>
        <end position="214"/>
    </location>
</feature>
<dbReference type="Pfam" id="PF00733">
    <property type="entry name" value="Asn_synthase"/>
    <property type="match status" value="1"/>
</dbReference>
<evidence type="ECO:0000256" key="7">
    <source>
        <dbReference type="ARBA" id="ARBA00048741"/>
    </source>
</evidence>
<dbReference type="STRING" id="1391654.AKJ09_07825"/>
<dbReference type="InterPro" id="IPR029055">
    <property type="entry name" value="Ntn_hydrolases_N"/>
</dbReference>
<feature type="binding site" evidence="9">
    <location>
        <position position="98"/>
    </location>
    <ligand>
        <name>L-glutamine</name>
        <dbReference type="ChEBI" id="CHEBI:58359"/>
    </ligand>
</feature>
<dbReference type="PROSITE" id="PS51278">
    <property type="entry name" value="GATASE_TYPE_2"/>
    <property type="match status" value="1"/>
</dbReference>
<evidence type="ECO:0000313" key="14">
    <source>
        <dbReference type="Proteomes" id="UP000064967"/>
    </source>
</evidence>